<name>F2KF37_PSEBN</name>
<sequence>MAGSLLALDVVLIINDNQPLCDELVSRLEEKIPAMAKGTINAAYINTLAAGLSVMEVMNGVLVDTTADGQHKVIRVAKPKHKIASGRIIKVRRF</sequence>
<dbReference type="STRING" id="994484.PSEBR_a2087"/>
<dbReference type="AlphaFoldDB" id="F2KF37"/>
<accession>F2KF37</accession>
<dbReference type="HOGENOM" id="CLU_185287_0_0_6"/>
<evidence type="ECO:0000313" key="2">
    <source>
        <dbReference type="Proteomes" id="UP000006692"/>
    </source>
</evidence>
<dbReference type="KEGG" id="pba:PSEBR_a2087"/>
<gene>
    <name evidence="1" type="ORF">PSEBR_a2087</name>
</gene>
<dbReference type="Proteomes" id="UP000006692">
    <property type="component" value="Chromosome"/>
</dbReference>
<evidence type="ECO:0000313" key="1">
    <source>
        <dbReference type="EMBL" id="AEA68343.1"/>
    </source>
</evidence>
<reference evidence="1 2" key="1">
    <citation type="journal article" date="2011" name="J. Bacteriol.">
        <title>Complete genome sequence of a beneficial plant root-associated bacterium, Pseudomonas brassicacearum.</title>
        <authorList>
            <person name="Ortet P."/>
            <person name="Barakat M."/>
            <person name="Lalaouna D."/>
            <person name="Fochesato S."/>
            <person name="Barbe V."/>
            <person name="Vacherie B."/>
            <person name="Santaella C."/>
            <person name="Heulin T."/>
            <person name="Achouak W."/>
        </authorList>
    </citation>
    <scope>NUCLEOTIDE SEQUENCE [LARGE SCALE GENOMIC DNA]</scope>
    <source>
        <strain evidence="1 2">NFM421</strain>
    </source>
</reference>
<proteinExistence type="predicted"/>
<dbReference type="EMBL" id="CP002585">
    <property type="protein sequence ID" value="AEA68343.1"/>
    <property type="molecule type" value="Genomic_DNA"/>
</dbReference>
<organism evidence="1 2">
    <name type="scientific">Pseudomonas brassicacearum (strain NFM421)</name>
    <dbReference type="NCBI Taxonomy" id="994484"/>
    <lineage>
        <taxon>Bacteria</taxon>
        <taxon>Pseudomonadati</taxon>
        <taxon>Pseudomonadota</taxon>
        <taxon>Gammaproteobacteria</taxon>
        <taxon>Pseudomonadales</taxon>
        <taxon>Pseudomonadaceae</taxon>
        <taxon>Pseudomonas</taxon>
    </lineage>
</organism>
<dbReference type="RefSeq" id="WP_013692858.1">
    <property type="nucleotide sequence ID" value="NC_015379.1"/>
</dbReference>
<reference key="2">
    <citation type="submission" date="2011-03" db="EMBL/GenBank/DDBJ databases">
        <title>Complete Genome Sequence of a beneficial plant roots-associated bacterium Pseudomonas brassicacearum.</title>
        <authorList>
            <person name="Ortet P."/>
            <person name="Barakat M."/>
            <person name="Lalaouna D."/>
            <person name="Fochesato S."/>
            <person name="Barbe V."/>
            <person name="Santaella C."/>
            <person name="Heulin T."/>
            <person name="Achouak W."/>
        </authorList>
    </citation>
    <scope>NUCLEOTIDE SEQUENCE</scope>
    <source>
        <strain>NFM421</strain>
    </source>
</reference>
<protein>
    <submittedName>
        <fullName evidence="1">Uncharacterized protein</fullName>
    </submittedName>
</protein>